<dbReference type="EMBL" id="AWWV01015612">
    <property type="protein sequence ID" value="OMO52061.1"/>
    <property type="molecule type" value="Genomic_DNA"/>
</dbReference>
<comment type="caution">
    <text evidence="2">The sequence shown here is derived from an EMBL/GenBank/DDBJ whole genome shotgun (WGS) entry which is preliminary data.</text>
</comment>
<evidence type="ECO:0000313" key="2">
    <source>
        <dbReference type="EMBL" id="OMO52061.1"/>
    </source>
</evidence>
<protein>
    <submittedName>
        <fullName evidence="2">Putative amino acid transporter</fullName>
    </submittedName>
</protein>
<keyword evidence="1" id="KW-0472">Membrane</keyword>
<keyword evidence="1" id="KW-0812">Transmembrane</keyword>
<dbReference type="Proteomes" id="UP000188268">
    <property type="component" value="Unassembled WGS sequence"/>
</dbReference>
<organism evidence="2 3">
    <name type="scientific">Corchorus capsularis</name>
    <name type="common">Jute</name>
    <dbReference type="NCBI Taxonomy" id="210143"/>
    <lineage>
        <taxon>Eukaryota</taxon>
        <taxon>Viridiplantae</taxon>
        <taxon>Streptophyta</taxon>
        <taxon>Embryophyta</taxon>
        <taxon>Tracheophyta</taxon>
        <taxon>Spermatophyta</taxon>
        <taxon>Magnoliopsida</taxon>
        <taxon>eudicotyledons</taxon>
        <taxon>Gunneridae</taxon>
        <taxon>Pentapetalae</taxon>
        <taxon>rosids</taxon>
        <taxon>malvids</taxon>
        <taxon>Malvales</taxon>
        <taxon>Malvaceae</taxon>
        <taxon>Grewioideae</taxon>
        <taxon>Apeibeae</taxon>
        <taxon>Corchorus</taxon>
    </lineage>
</organism>
<feature type="transmembrane region" description="Helical" evidence="1">
    <location>
        <begin position="6"/>
        <end position="27"/>
    </location>
</feature>
<keyword evidence="1" id="KW-1133">Transmembrane helix</keyword>
<dbReference type="AlphaFoldDB" id="A0A1R3G1U8"/>
<name>A0A1R3G1U8_COCAP</name>
<proteinExistence type="predicted"/>
<accession>A0A1R3G1U8</accession>
<reference evidence="2 3" key="1">
    <citation type="submission" date="2013-09" db="EMBL/GenBank/DDBJ databases">
        <title>Corchorus capsularis genome sequencing.</title>
        <authorList>
            <person name="Alam M."/>
            <person name="Haque M.S."/>
            <person name="Islam M.S."/>
            <person name="Emdad E.M."/>
            <person name="Islam M.M."/>
            <person name="Ahmed B."/>
            <person name="Halim A."/>
            <person name="Hossen Q.M.M."/>
            <person name="Hossain M.Z."/>
            <person name="Ahmed R."/>
            <person name="Khan M.M."/>
            <person name="Islam R."/>
            <person name="Rashid M.M."/>
            <person name="Khan S.A."/>
            <person name="Rahman M.S."/>
            <person name="Alam M."/>
        </authorList>
    </citation>
    <scope>NUCLEOTIDE SEQUENCE [LARGE SCALE GENOMIC DNA]</scope>
    <source>
        <strain evidence="3">cv. CVL-1</strain>
        <tissue evidence="2">Whole seedling</tissue>
    </source>
</reference>
<sequence length="30" mass="3021">IVLSATIAAIGIVGAIVGTYSTLKGIVKQY</sequence>
<feature type="non-terminal residue" evidence="2">
    <location>
        <position position="1"/>
    </location>
</feature>
<evidence type="ECO:0000256" key="1">
    <source>
        <dbReference type="SAM" id="Phobius"/>
    </source>
</evidence>
<dbReference type="Gramene" id="OMO52061">
    <property type="protein sequence ID" value="OMO52061"/>
    <property type="gene ID" value="CCACVL1_29380"/>
</dbReference>
<evidence type="ECO:0000313" key="3">
    <source>
        <dbReference type="Proteomes" id="UP000188268"/>
    </source>
</evidence>
<keyword evidence="3" id="KW-1185">Reference proteome</keyword>
<gene>
    <name evidence="2" type="ORF">CCACVL1_29380</name>
</gene>